<name>A0ABT3ZPH2_9BURK</name>
<comment type="caution">
    <text evidence="1">The sequence shown here is derived from an EMBL/GenBank/DDBJ whole genome shotgun (WGS) entry which is preliminary data.</text>
</comment>
<dbReference type="EMBL" id="JAPMXC010000002">
    <property type="protein sequence ID" value="MCY0388172.1"/>
    <property type="molecule type" value="Genomic_DNA"/>
</dbReference>
<gene>
    <name evidence="1" type="ORF">OVY01_13180</name>
</gene>
<dbReference type="Gene3D" id="3.40.50.300">
    <property type="entry name" value="P-loop containing nucleotide triphosphate hydrolases"/>
    <property type="match status" value="1"/>
</dbReference>
<accession>A0ABT3ZPH2</accession>
<evidence type="ECO:0000313" key="1">
    <source>
        <dbReference type="EMBL" id="MCY0388172.1"/>
    </source>
</evidence>
<dbReference type="InterPro" id="IPR027417">
    <property type="entry name" value="P-loop_NTPase"/>
</dbReference>
<dbReference type="Proteomes" id="UP001082899">
    <property type="component" value="Unassembled WGS sequence"/>
</dbReference>
<evidence type="ECO:0000313" key="2">
    <source>
        <dbReference type="Proteomes" id="UP001082899"/>
    </source>
</evidence>
<dbReference type="SUPFAM" id="SSF52540">
    <property type="entry name" value="P-loop containing nucleoside triphosphate hydrolases"/>
    <property type="match status" value="1"/>
</dbReference>
<proteinExistence type="predicted"/>
<evidence type="ECO:0008006" key="3">
    <source>
        <dbReference type="Google" id="ProtNLM"/>
    </source>
</evidence>
<dbReference type="Gene3D" id="3.40.50.2300">
    <property type="match status" value="1"/>
</dbReference>
<dbReference type="RefSeq" id="WP_267848042.1">
    <property type="nucleotide sequence ID" value="NZ_JAPMXC010000002.1"/>
</dbReference>
<dbReference type="PANTHER" id="PTHR43384:SF13">
    <property type="entry name" value="SLR0110 PROTEIN"/>
    <property type="match status" value="1"/>
</dbReference>
<reference evidence="1" key="1">
    <citation type="submission" date="2022-11" db="EMBL/GenBank/DDBJ databases">
        <title>Robbsia betulipollinis sp. nov., isolated from pollen of birch (Betula pendula).</title>
        <authorList>
            <person name="Shi H."/>
            <person name="Ambika Manirajan B."/>
            <person name="Ratering S."/>
            <person name="Geissler-Plaum R."/>
            <person name="Schnell S."/>
        </authorList>
    </citation>
    <scope>NUCLEOTIDE SEQUENCE</scope>
    <source>
        <strain evidence="1">Bb-Pol-6</strain>
    </source>
</reference>
<protein>
    <recommendedName>
        <fullName evidence="3">Pilus assembly protein CpaE</fullName>
    </recommendedName>
</protein>
<dbReference type="PANTHER" id="PTHR43384">
    <property type="entry name" value="SEPTUM SITE-DETERMINING PROTEIN MIND HOMOLOG, CHLOROPLASTIC-RELATED"/>
    <property type="match status" value="1"/>
</dbReference>
<keyword evidence="2" id="KW-1185">Reference proteome</keyword>
<dbReference type="InterPro" id="IPR050625">
    <property type="entry name" value="ParA/MinD_ATPase"/>
</dbReference>
<sequence>MSRAANFIFFTASTARAELLGRCLDGLGRVDRLSGDAAYIVRSAAVLKPSIAFVDFSAAPEPSPGQPEPAAVVSTLQRCIPGTLLVGVGDARDPAMTLLALRSGVTDFIDLDEAPEHVRALVGRLSERFTTSTRHAFTIAIAGARIGVGVSTLAAHLATLPMEEDGAPQRIALLDLGLPGGDGLLYTNTVAGFDFADAVTGLSRLDETLVHTALPVSPRGVSVLALPSDLSRMRLLPQADAVVLIDQIRRYFDLVIVDLGGAGSADLLASVLALADARLVLTDQGIASIVSLSELLMQLEERSLERAALRLVVNRYDESYGMSAGQLAERFSLALVATIPDRRIALGRAAAQGQLLVGSKQEPYIRAVQRLIEALAPRDGASHKAGAGRWSHVTRLWRRG</sequence>
<organism evidence="1 2">
    <name type="scientific">Robbsia betulipollinis</name>
    <dbReference type="NCBI Taxonomy" id="2981849"/>
    <lineage>
        <taxon>Bacteria</taxon>
        <taxon>Pseudomonadati</taxon>
        <taxon>Pseudomonadota</taxon>
        <taxon>Betaproteobacteria</taxon>
        <taxon>Burkholderiales</taxon>
        <taxon>Burkholderiaceae</taxon>
        <taxon>Robbsia</taxon>
    </lineage>
</organism>